<keyword evidence="1" id="KW-0472">Membrane</keyword>
<dbReference type="PANTHER" id="PTHR43801:SF1">
    <property type="entry name" value="POLYPRENYL SYNTHETASE"/>
    <property type="match status" value="1"/>
</dbReference>
<keyword evidence="1" id="KW-1133">Transmembrane helix</keyword>
<feature type="transmembrane region" description="Helical" evidence="1">
    <location>
        <begin position="42"/>
        <end position="67"/>
    </location>
</feature>
<keyword evidence="3" id="KW-1185">Reference proteome</keyword>
<name>R1CG71_9FIRM</name>
<dbReference type="RefSeq" id="WP_006308913.1">
    <property type="nucleotide sequence ID" value="NZ_ARZA01000066.1"/>
</dbReference>
<organism evidence="2 3">
    <name type="scientific">Caldisalinibacter kiritimatiensis</name>
    <dbReference type="NCBI Taxonomy" id="1304284"/>
    <lineage>
        <taxon>Bacteria</taxon>
        <taxon>Bacillati</taxon>
        <taxon>Bacillota</taxon>
        <taxon>Tissierellia</taxon>
        <taxon>Tissierellales</taxon>
        <taxon>Thermohalobacteraceae</taxon>
        <taxon>Caldisalinibacter</taxon>
    </lineage>
</organism>
<proteinExistence type="predicted"/>
<evidence type="ECO:0000256" key="1">
    <source>
        <dbReference type="SAM" id="Phobius"/>
    </source>
</evidence>
<dbReference type="EMBL" id="ARZA01000066">
    <property type="protein sequence ID" value="EOD01315.1"/>
    <property type="molecule type" value="Genomic_DNA"/>
</dbReference>
<dbReference type="OrthoDB" id="9787348at2"/>
<reference evidence="2 3" key="1">
    <citation type="journal article" date="2015" name="Geomicrobiol. J.">
        <title>Caldisalinibacter kiritimatiensis gen. nov., sp. nov., a moderately thermohalophilic thiosulfate-reducing bacterium from a hypersaline microbial mat.</title>
        <authorList>
            <person name="Ben Hania W."/>
            <person name="Joseph M."/>
            <person name="Fiebig A."/>
            <person name="Bunk B."/>
            <person name="Klenk H.-P."/>
            <person name="Fardeau M.-L."/>
            <person name="Spring S."/>
        </authorList>
    </citation>
    <scope>NUCLEOTIDE SEQUENCE [LARGE SCALE GENOMIC DNA]</scope>
    <source>
        <strain evidence="2 3">L21-TH-D2</strain>
    </source>
</reference>
<comment type="caution">
    <text evidence="2">The sequence shown here is derived from an EMBL/GenBank/DDBJ whole genome shotgun (WGS) entry which is preliminary data.</text>
</comment>
<feature type="transmembrane region" description="Helical" evidence="1">
    <location>
        <begin position="79"/>
        <end position="98"/>
    </location>
</feature>
<feature type="transmembrane region" description="Helical" evidence="1">
    <location>
        <begin position="7"/>
        <end position="30"/>
    </location>
</feature>
<dbReference type="PIRSF" id="PIRSF006594">
    <property type="entry name" value="UCP006594"/>
    <property type="match status" value="1"/>
</dbReference>
<dbReference type="eggNOG" id="COG1852">
    <property type="taxonomic scope" value="Bacteria"/>
</dbReference>
<dbReference type="AlphaFoldDB" id="R1CG71"/>
<dbReference type="Pfam" id="PF01976">
    <property type="entry name" value="DUF116"/>
    <property type="match status" value="1"/>
</dbReference>
<accession>R1CG71</accession>
<dbReference type="InterPro" id="IPR002829">
    <property type="entry name" value="DUF116"/>
</dbReference>
<dbReference type="PANTHER" id="PTHR43801">
    <property type="entry name" value="NUCLEOTIDE-BINDING PROTEIN-RELATED"/>
    <property type="match status" value="1"/>
</dbReference>
<keyword evidence="1" id="KW-0812">Transmembrane</keyword>
<evidence type="ECO:0000313" key="2">
    <source>
        <dbReference type="EMBL" id="EOD01315.1"/>
    </source>
</evidence>
<gene>
    <name evidence="2" type="ORF">L21TH_0669</name>
</gene>
<dbReference type="Proteomes" id="UP000013378">
    <property type="component" value="Unassembled WGS sequence"/>
</dbReference>
<evidence type="ECO:0000313" key="3">
    <source>
        <dbReference type="Proteomes" id="UP000013378"/>
    </source>
</evidence>
<protein>
    <recommendedName>
        <fullName evidence="4">DUF116 domain-containing protein</fullName>
    </recommendedName>
</protein>
<sequence length="251" mass="28751">MKRDERLFFNVFRLITALFLLLSLAVFYFATTEKVNILRITLLILTFVFIFISIITALSIFIIHNIVKGKKISRLSSWLIKKVLTIIYPLLVYISDIFKIDIDSIRRVFANVNNFLVMTKNIKVDNNEILILLPHCLQSSECPYKITTDINNCRMCGKCDIKDIINLCNRYNVTAVVATGGTLARQWIKKMRPKAIIAVACERDLCSGINDVRVLPVLGVINKRPNGPCFDTKVDVTKLEEAIKFFIKEDK</sequence>
<dbReference type="STRING" id="1304284.L21TH_0669"/>
<evidence type="ECO:0008006" key="4">
    <source>
        <dbReference type="Google" id="ProtNLM"/>
    </source>
</evidence>